<dbReference type="SUPFAM" id="SSF140383">
    <property type="entry name" value="BSD domain-like"/>
    <property type="match status" value="2"/>
</dbReference>
<evidence type="ECO:0000256" key="4">
    <source>
        <dbReference type="ARBA" id="ARBA00023015"/>
    </source>
</evidence>
<dbReference type="InterPro" id="IPR011993">
    <property type="entry name" value="PH-like_dom_sf"/>
</dbReference>
<evidence type="ECO:0000313" key="9">
    <source>
        <dbReference type="EMBL" id="CAH3174775.1"/>
    </source>
</evidence>
<dbReference type="InterPro" id="IPR013876">
    <property type="entry name" value="TFIIH_BTF_p62_N"/>
</dbReference>
<feature type="region of interest" description="Disordered" evidence="7">
    <location>
        <begin position="314"/>
        <end position="342"/>
    </location>
</feature>
<comment type="subcellular location">
    <subcellularLocation>
        <location evidence="1">Nucleus</location>
    </subcellularLocation>
</comment>
<dbReference type="PROSITE" id="PS50858">
    <property type="entry name" value="BSD"/>
    <property type="match status" value="2"/>
</dbReference>
<dbReference type="Pfam" id="PF03909">
    <property type="entry name" value="BSD"/>
    <property type="match status" value="1"/>
</dbReference>
<dbReference type="Proteomes" id="UP001159405">
    <property type="component" value="Unassembled WGS sequence"/>
</dbReference>
<dbReference type="SUPFAM" id="SSF50729">
    <property type="entry name" value="PH domain-like"/>
    <property type="match status" value="1"/>
</dbReference>
<proteinExistence type="inferred from homology"/>
<gene>
    <name evidence="9" type="ORF">PLOB_00015431</name>
</gene>
<dbReference type="Gene3D" id="1.10.3970.10">
    <property type="entry name" value="BSD domain"/>
    <property type="match status" value="1"/>
</dbReference>
<protein>
    <recommendedName>
        <fullName evidence="8">BSD domain-containing protein</fullName>
    </recommendedName>
</protein>
<dbReference type="Gene3D" id="2.30.29.30">
    <property type="entry name" value="Pleckstrin-homology domain (PH domain)/Phosphotyrosine-binding domain (PTB)"/>
    <property type="match status" value="1"/>
</dbReference>
<accession>A0ABN8R723</accession>
<dbReference type="InterPro" id="IPR005607">
    <property type="entry name" value="BSD_dom"/>
</dbReference>
<evidence type="ECO:0000256" key="6">
    <source>
        <dbReference type="ARBA" id="ARBA00023242"/>
    </source>
</evidence>
<dbReference type="InterPro" id="IPR027079">
    <property type="entry name" value="Tfb1/GTF2H1"/>
</dbReference>
<comment type="similarity">
    <text evidence="2">Belongs to the TFB1 family.</text>
</comment>
<sequence>MADQQSVILEVINTKHKKAAGILRLLSNNLIWIPHGSDNPKLSCAYSEIKVQRISPEGSSKIQIQIVLHDGNSFTFQFTSEPAAAAKKERDDAKDLLAQLIPAHRKKANRELEEKNRMLKDNPELYQLYKDLVVSGVITAEEFWANRGKNQDTQAVQNDQAIGLSSALLADMQPESSGCNEVKYNLNVDTIEAIFKTYPAVRRKHQEVVPHEMQEKEFWTKFFQSHYFHRDRTVNPGSSTGDMFTKCAKEDEQEQLKRKLATFSDPLLDLTGASPVPDEGYGLTSEVIDPKNNVATQSLFRRLNHHSLMVLQNTSVGSSTATGKETNGRNGDAKDTAPPPKKTRLREMVQYDDLAVEQARELPSLKIADSSKFSQGLIPVVPKERGSHQAKRSHADNSVALQCNQQEVEQWQPNLPGVLPSDMACHVLTEMSPGGSLMNTTSETSMQHLVPSKLQKELKLQYNSLSELLRHFWSCFPVKTQFLEEKVVRMGQSLEKFRDVKLQQFRSDLSMEDSHLADHLVEMLDSALAKYRTWLEKKSATRIAS</sequence>
<comment type="caution">
    <text evidence="9">The sequence shown here is derived from an EMBL/GenBank/DDBJ whole genome shotgun (WGS) entry which is preliminary data.</text>
</comment>
<dbReference type="InterPro" id="IPR035925">
    <property type="entry name" value="BSD_dom_sf"/>
</dbReference>
<evidence type="ECO:0000259" key="8">
    <source>
        <dbReference type="PROSITE" id="PS50858"/>
    </source>
</evidence>
<dbReference type="Gene3D" id="6.10.140.1200">
    <property type="match status" value="1"/>
</dbReference>
<feature type="compositionally biased region" description="Polar residues" evidence="7">
    <location>
        <begin position="314"/>
        <end position="329"/>
    </location>
</feature>
<dbReference type="PANTHER" id="PTHR12856">
    <property type="entry name" value="TRANSCRIPTION INITIATION FACTOR IIH-RELATED"/>
    <property type="match status" value="1"/>
</dbReference>
<dbReference type="Pfam" id="PF08567">
    <property type="entry name" value="PH_TFIIH"/>
    <property type="match status" value="1"/>
</dbReference>
<dbReference type="SMART" id="SM00751">
    <property type="entry name" value="BSD"/>
    <property type="match status" value="2"/>
</dbReference>
<evidence type="ECO:0000256" key="5">
    <source>
        <dbReference type="ARBA" id="ARBA00023163"/>
    </source>
</evidence>
<evidence type="ECO:0000256" key="1">
    <source>
        <dbReference type="ARBA" id="ARBA00004123"/>
    </source>
</evidence>
<organism evidence="9 10">
    <name type="scientific">Porites lobata</name>
    <dbReference type="NCBI Taxonomy" id="104759"/>
    <lineage>
        <taxon>Eukaryota</taxon>
        <taxon>Metazoa</taxon>
        <taxon>Cnidaria</taxon>
        <taxon>Anthozoa</taxon>
        <taxon>Hexacorallia</taxon>
        <taxon>Scleractinia</taxon>
        <taxon>Fungiina</taxon>
        <taxon>Poritidae</taxon>
        <taxon>Porites</taxon>
    </lineage>
</organism>
<keyword evidence="5" id="KW-0804">Transcription</keyword>
<keyword evidence="3" id="KW-0677">Repeat</keyword>
<keyword evidence="6" id="KW-0539">Nucleus</keyword>
<keyword evidence="10" id="KW-1185">Reference proteome</keyword>
<feature type="domain" description="BSD" evidence="8">
    <location>
        <begin position="178"/>
        <end position="230"/>
    </location>
</feature>
<keyword evidence="4" id="KW-0805">Transcription regulation</keyword>
<feature type="domain" description="BSD" evidence="8">
    <location>
        <begin position="100"/>
        <end position="147"/>
    </location>
</feature>
<evidence type="ECO:0000256" key="2">
    <source>
        <dbReference type="ARBA" id="ARBA00009448"/>
    </source>
</evidence>
<name>A0ABN8R723_9CNID</name>
<evidence type="ECO:0000256" key="7">
    <source>
        <dbReference type="SAM" id="MobiDB-lite"/>
    </source>
</evidence>
<dbReference type="EMBL" id="CALNXK010000193">
    <property type="protein sequence ID" value="CAH3174775.1"/>
    <property type="molecule type" value="Genomic_DNA"/>
</dbReference>
<reference evidence="9 10" key="1">
    <citation type="submission" date="2022-05" db="EMBL/GenBank/DDBJ databases">
        <authorList>
            <consortium name="Genoscope - CEA"/>
            <person name="William W."/>
        </authorList>
    </citation>
    <scope>NUCLEOTIDE SEQUENCE [LARGE SCALE GENOMIC DNA]</scope>
</reference>
<evidence type="ECO:0000313" key="10">
    <source>
        <dbReference type="Proteomes" id="UP001159405"/>
    </source>
</evidence>
<evidence type="ECO:0000256" key="3">
    <source>
        <dbReference type="ARBA" id="ARBA00022737"/>
    </source>
</evidence>
<dbReference type="CDD" id="cd13229">
    <property type="entry name" value="PH_TFIIH"/>
    <property type="match status" value="1"/>
</dbReference>